<sequence>MNQNGYGGVRFTLSGLGFWITLLAIAWLLGMVGLGWLVKSFIVLIGLLILTPVIAFFAFRWWLSRNLVEAPCPVCDTRSAGINGTQLRCPNCGEALRVEKGAFYRLTPPGTIDIQAVEIEARPIEEAKDETG</sequence>
<keyword evidence="1" id="KW-1133">Transmembrane helix</keyword>
<dbReference type="EMBL" id="CP053661">
    <property type="protein sequence ID" value="QKD83461.1"/>
    <property type="molecule type" value="Genomic_DNA"/>
</dbReference>
<reference evidence="2 3" key="1">
    <citation type="submission" date="2020-05" db="EMBL/GenBank/DDBJ databases">
        <title>Complete genome sequence of of a novel Thermoleptolyngbya strain isolated from hot springs of Ganzi, Sichuan China.</title>
        <authorList>
            <person name="Tang J."/>
            <person name="Daroch M."/>
            <person name="Li L."/>
            <person name="Waleron K."/>
            <person name="Waleron M."/>
            <person name="Waleron M."/>
        </authorList>
    </citation>
    <scope>NUCLEOTIDE SEQUENCE [LARGE SCALE GENOMIC DNA]</scope>
    <source>
        <strain evidence="2 3">PKUAC-SCTA183</strain>
    </source>
</reference>
<dbReference type="KEGG" id="theu:HPC62_15775"/>
<dbReference type="AlphaFoldDB" id="A0A6M8BIJ2"/>
<dbReference type="RefSeq" id="WP_172357201.1">
    <property type="nucleotide sequence ID" value="NZ_CP053661.1"/>
</dbReference>
<organism evidence="2 3">
    <name type="scientific">Thermoleptolyngbya sichuanensis A183</name>
    <dbReference type="NCBI Taxonomy" id="2737172"/>
    <lineage>
        <taxon>Bacteria</taxon>
        <taxon>Bacillati</taxon>
        <taxon>Cyanobacteriota</taxon>
        <taxon>Cyanophyceae</taxon>
        <taxon>Oculatellales</taxon>
        <taxon>Oculatellaceae</taxon>
        <taxon>Thermoleptolyngbya</taxon>
        <taxon>Thermoleptolyngbya sichuanensis</taxon>
    </lineage>
</organism>
<feature type="transmembrane region" description="Helical" evidence="1">
    <location>
        <begin position="41"/>
        <end position="63"/>
    </location>
</feature>
<keyword evidence="1" id="KW-0472">Membrane</keyword>
<gene>
    <name evidence="2" type="ORF">HPC62_15775</name>
</gene>
<keyword evidence="3" id="KW-1185">Reference proteome</keyword>
<dbReference type="Proteomes" id="UP000505210">
    <property type="component" value="Chromosome"/>
</dbReference>
<evidence type="ECO:0000256" key="1">
    <source>
        <dbReference type="SAM" id="Phobius"/>
    </source>
</evidence>
<protein>
    <submittedName>
        <fullName evidence="2">Uncharacterized protein</fullName>
    </submittedName>
</protein>
<evidence type="ECO:0000313" key="3">
    <source>
        <dbReference type="Proteomes" id="UP000505210"/>
    </source>
</evidence>
<feature type="transmembrane region" description="Helical" evidence="1">
    <location>
        <begin position="16"/>
        <end position="34"/>
    </location>
</feature>
<evidence type="ECO:0000313" key="2">
    <source>
        <dbReference type="EMBL" id="QKD83461.1"/>
    </source>
</evidence>
<proteinExistence type="predicted"/>
<keyword evidence="1" id="KW-0812">Transmembrane</keyword>
<name>A0A6M8BIJ2_9CYAN</name>
<accession>A0A6M8BIJ2</accession>